<evidence type="ECO:0000313" key="1">
    <source>
        <dbReference type="EMBL" id="CAF9924733.1"/>
    </source>
</evidence>
<comment type="caution">
    <text evidence="1">The sequence shown here is derived from an EMBL/GenBank/DDBJ whole genome shotgun (WGS) entry which is preliminary data.</text>
</comment>
<organism evidence="1 2">
    <name type="scientific">Alectoria fallacina</name>
    <dbReference type="NCBI Taxonomy" id="1903189"/>
    <lineage>
        <taxon>Eukaryota</taxon>
        <taxon>Fungi</taxon>
        <taxon>Dikarya</taxon>
        <taxon>Ascomycota</taxon>
        <taxon>Pezizomycotina</taxon>
        <taxon>Lecanoromycetes</taxon>
        <taxon>OSLEUM clade</taxon>
        <taxon>Lecanoromycetidae</taxon>
        <taxon>Lecanorales</taxon>
        <taxon>Lecanorineae</taxon>
        <taxon>Parmeliaceae</taxon>
        <taxon>Alectoria</taxon>
    </lineage>
</organism>
<dbReference type="OrthoDB" id="5353878at2759"/>
<accession>A0A8H3FMV4</accession>
<keyword evidence="2" id="KW-1185">Reference proteome</keyword>
<protein>
    <submittedName>
        <fullName evidence="1">Uncharacterized protein</fullName>
    </submittedName>
</protein>
<dbReference type="AlphaFoldDB" id="A0A8H3FMV4"/>
<reference evidence="1" key="1">
    <citation type="submission" date="2021-03" db="EMBL/GenBank/DDBJ databases">
        <authorList>
            <person name="Tagirdzhanova G."/>
        </authorList>
    </citation>
    <scope>NUCLEOTIDE SEQUENCE</scope>
</reference>
<dbReference type="EMBL" id="CAJPDR010000194">
    <property type="protein sequence ID" value="CAF9924733.1"/>
    <property type="molecule type" value="Genomic_DNA"/>
</dbReference>
<sequence length="129" mass="14290">MDTFTTACLAPTTPAKGSLESIGSVRAMHERANAETADNSDFGKFQKESDPHADHIYQMFGQEACDEYIRDVAAQRQREKNQTAKRLARRSARLAATSRFPDVHTKIGRKLSTLITNAASKVAQRHITA</sequence>
<dbReference type="Proteomes" id="UP000664203">
    <property type="component" value="Unassembled WGS sequence"/>
</dbReference>
<evidence type="ECO:0000313" key="2">
    <source>
        <dbReference type="Proteomes" id="UP000664203"/>
    </source>
</evidence>
<gene>
    <name evidence="1" type="ORF">ALECFALPRED_002823</name>
</gene>
<name>A0A8H3FMV4_9LECA</name>
<proteinExistence type="predicted"/>